<name>A0ABU9UAT3_9SPIR</name>
<dbReference type="EMBL" id="JBCHKQ010000002">
    <property type="protein sequence ID" value="MEM5947782.1"/>
    <property type="molecule type" value="Genomic_DNA"/>
</dbReference>
<comment type="subcellular location">
    <subcellularLocation>
        <location evidence="1">Membrane</location>
    </subcellularLocation>
</comment>
<dbReference type="InterPro" id="IPR010827">
    <property type="entry name" value="BamA/TamA_POTRA"/>
</dbReference>
<gene>
    <name evidence="10" type="primary">bamA</name>
    <name evidence="10" type="ORF">WKV44_04415</name>
</gene>
<evidence type="ECO:0000256" key="3">
    <source>
        <dbReference type="ARBA" id="ARBA00022692"/>
    </source>
</evidence>
<organism evidence="10 11">
    <name type="scientific">Rarispira pelagica</name>
    <dbReference type="NCBI Taxonomy" id="3141764"/>
    <lineage>
        <taxon>Bacteria</taxon>
        <taxon>Pseudomonadati</taxon>
        <taxon>Spirochaetota</taxon>
        <taxon>Spirochaetia</taxon>
        <taxon>Winmispirales</taxon>
        <taxon>Winmispiraceae</taxon>
        <taxon>Rarispira</taxon>
    </lineage>
</organism>
<keyword evidence="4" id="KW-0732">Signal</keyword>
<sequence length="864" mass="98323">MLKRKSYFLLFFIIIGLFDLFPQENNISPDWYIDKPIVNIVFDGLNYVSENEINGIVKQYIGKNFSNELFWELQEKLYALDYFEEIKPKAEPGDESYSSVILRFIVKEFPVILSIDFEGNISISSYDLRDKIITKPGDLLNEIKLKSDLDAIKNYYVEKGYPTVVVSYSKTEEEKGIRIVFSIEEGPKNVVRKISFSGNSVFAEKTLKGLMKTKERGFLVTGVYDDSVFQADLKKIVDYYTEHGYIDVKIEDVKKDVEETEDAVFYDITISITEGRQYRFGGVEFNGNNIFPTDKLKELIHSKEGDIFNEVRFNADYGRVLDLYYENGYIFNTIEKKEIKDESSLTVKYVINITERPRAHIENIIVKGNTKTDENVILREIPLKPGDVFSKTKIIQGLLNLRNLQYFSNIVPETYPGSTDGLMNLIINVEEGATANIRFGATFGGSSEFPVQAIVDWSDVNFMGKGLDFGVNLVASPDEQTVGFHYTDGWLFGRRLTGGVSFNVSHKDTGNTIPQDTAVDGVIFTGSEDNAVPDNGLYTGQWVDSSTGEVVDNPSQTQIDSGEVITDYAYAIANGFSIPDSLLMSYQTWEVSLGLNTSYRFDTPFGRLTPSSSLNISLSFLDYDADIYRPFDETTRESRGKWSFINKLSFGIGLDSRDIVYAPSNGYYLGQSFVFTGGFLGGSRHYIKSSSTAEGYFTLFDIPVFDNWSFKWVFALHTKLMYNLDQFWVPQGELYQATSLDQMYIDGYFVGKGWTQEPSGGGRTLWDNWAEIRMPIIEQIVWWNFYFEFPAFDIDVKAPWNISIENYRFGIGGGFKFVIPQFPIGFFLTKRFKVVDGAIQWQEGTVSPDSLGLDFVFTIGYQLY</sequence>
<keyword evidence="6" id="KW-0472">Membrane</keyword>
<accession>A0ABU9UAT3</accession>
<dbReference type="InterPro" id="IPR000184">
    <property type="entry name" value="Bac_surfAg_D15"/>
</dbReference>
<evidence type="ECO:0000313" key="10">
    <source>
        <dbReference type="EMBL" id="MEM5947782.1"/>
    </source>
</evidence>
<evidence type="ECO:0000256" key="7">
    <source>
        <dbReference type="ARBA" id="ARBA00023237"/>
    </source>
</evidence>
<dbReference type="PANTHER" id="PTHR12815:SF47">
    <property type="entry name" value="TRANSLOCATION AND ASSEMBLY MODULE SUBUNIT TAMA"/>
    <property type="match status" value="1"/>
</dbReference>
<evidence type="ECO:0000259" key="9">
    <source>
        <dbReference type="PROSITE" id="PS51779"/>
    </source>
</evidence>
<keyword evidence="5" id="KW-0677">Repeat</keyword>
<dbReference type="PANTHER" id="PTHR12815">
    <property type="entry name" value="SORTING AND ASSEMBLY MACHINERY SAMM50 PROTEIN FAMILY MEMBER"/>
    <property type="match status" value="1"/>
</dbReference>
<protein>
    <recommendedName>
        <fullName evidence="8">Outer membrane protein assembly factor BamA</fullName>
    </recommendedName>
</protein>
<dbReference type="Gene3D" id="2.40.160.50">
    <property type="entry name" value="membrane protein fhac: a member of the omp85/tpsb transporter family"/>
    <property type="match status" value="1"/>
</dbReference>
<feature type="domain" description="POTRA" evidence="9">
    <location>
        <begin position="189"/>
        <end position="275"/>
    </location>
</feature>
<evidence type="ECO:0000256" key="8">
    <source>
        <dbReference type="NCBIfam" id="TIGR03303"/>
    </source>
</evidence>
<dbReference type="InterPro" id="IPR034746">
    <property type="entry name" value="POTRA"/>
</dbReference>
<proteinExistence type="predicted"/>
<dbReference type="Pfam" id="PF07244">
    <property type="entry name" value="POTRA"/>
    <property type="match status" value="5"/>
</dbReference>
<dbReference type="Pfam" id="PF01103">
    <property type="entry name" value="Omp85"/>
    <property type="match status" value="1"/>
</dbReference>
<feature type="domain" description="POTRA" evidence="9">
    <location>
        <begin position="278"/>
        <end position="356"/>
    </location>
</feature>
<evidence type="ECO:0000256" key="1">
    <source>
        <dbReference type="ARBA" id="ARBA00004370"/>
    </source>
</evidence>
<keyword evidence="2" id="KW-1134">Transmembrane beta strand</keyword>
<evidence type="ECO:0000313" key="11">
    <source>
        <dbReference type="Proteomes" id="UP001466331"/>
    </source>
</evidence>
<keyword evidence="3" id="KW-0812">Transmembrane</keyword>
<dbReference type="NCBIfam" id="TIGR03303">
    <property type="entry name" value="OM_YaeT"/>
    <property type="match status" value="1"/>
</dbReference>
<dbReference type="PROSITE" id="PS51779">
    <property type="entry name" value="POTRA"/>
    <property type="match status" value="3"/>
</dbReference>
<reference evidence="10 11" key="1">
    <citation type="submission" date="2024-03" db="EMBL/GenBank/DDBJ databases">
        <title>Ignisphaera cupida sp. nov., a hyperthermophilic hydrolytic archaeon from a hot spring of Kamchatka, and proposal of Ignisphaeraceae fam. nov.</title>
        <authorList>
            <person name="Podosokorskaya O.A."/>
            <person name="Elcheninov A.G."/>
            <person name="Maltseva A.I."/>
            <person name="Zayulina K.S."/>
            <person name="Novikov A."/>
            <person name="Merkel A.Y."/>
        </authorList>
    </citation>
    <scope>NUCLEOTIDE SEQUENCE [LARGE SCALE GENOMIC DNA]</scope>
    <source>
        <strain evidence="10 11">38H-sp</strain>
    </source>
</reference>
<evidence type="ECO:0000256" key="5">
    <source>
        <dbReference type="ARBA" id="ARBA00022737"/>
    </source>
</evidence>
<dbReference type="InterPro" id="IPR023707">
    <property type="entry name" value="OM_assembly_BamA"/>
</dbReference>
<evidence type="ECO:0000256" key="2">
    <source>
        <dbReference type="ARBA" id="ARBA00022452"/>
    </source>
</evidence>
<feature type="domain" description="POTRA" evidence="9">
    <location>
        <begin position="110"/>
        <end position="186"/>
    </location>
</feature>
<comment type="caution">
    <text evidence="10">The sequence shown here is derived from an EMBL/GenBank/DDBJ whole genome shotgun (WGS) entry which is preliminary data.</text>
</comment>
<dbReference type="Proteomes" id="UP001466331">
    <property type="component" value="Unassembled WGS sequence"/>
</dbReference>
<dbReference type="RefSeq" id="WP_420069232.1">
    <property type="nucleotide sequence ID" value="NZ_JBCHKQ010000002.1"/>
</dbReference>
<dbReference type="Gene3D" id="3.10.20.310">
    <property type="entry name" value="membrane protein fhac"/>
    <property type="match status" value="5"/>
</dbReference>
<evidence type="ECO:0000256" key="6">
    <source>
        <dbReference type="ARBA" id="ARBA00023136"/>
    </source>
</evidence>
<keyword evidence="7" id="KW-0998">Cell outer membrane</keyword>
<keyword evidence="11" id="KW-1185">Reference proteome</keyword>
<dbReference type="InterPro" id="IPR039910">
    <property type="entry name" value="D15-like"/>
</dbReference>
<evidence type="ECO:0000256" key="4">
    <source>
        <dbReference type="ARBA" id="ARBA00022729"/>
    </source>
</evidence>